<dbReference type="Gene3D" id="3.10.25.10">
    <property type="entry name" value="Formyl transferase, C-terminal domain"/>
    <property type="match status" value="1"/>
</dbReference>
<feature type="compositionally biased region" description="Low complexity" evidence="1">
    <location>
        <begin position="57"/>
        <end position="68"/>
    </location>
</feature>
<dbReference type="GO" id="GO:0003824">
    <property type="term" value="F:catalytic activity"/>
    <property type="evidence" value="ECO:0007669"/>
    <property type="project" value="InterPro"/>
</dbReference>
<name>A0A0D2JM62_9CHLO</name>
<dbReference type="OrthoDB" id="10268103at2759"/>
<protein>
    <recommendedName>
        <fullName evidence="2">Formyl transferase C-terminal domain-containing protein</fullName>
    </recommendedName>
</protein>
<feature type="compositionally biased region" description="Low complexity" evidence="1">
    <location>
        <begin position="24"/>
        <end position="35"/>
    </location>
</feature>
<accession>A0A0D2JM62</accession>
<dbReference type="RefSeq" id="XP_013899312.1">
    <property type="nucleotide sequence ID" value="XM_014043858.1"/>
</dbReference>
<feature type="region of interest" description="Disordered" evidence="1">
    <location>
        <begin position="18"/>
        <end position="69"/>
    </location>
</feature>
<dbReference type="AlphaFoldDB" id="A0A0D2JM62"/>
<dbReference type="STRING" id="145388.A0A0D2JM62"/>
<evidence type="ECO:0000259" key="2">
    <source>
        <dbReference type="Pfam" id="PF02911"/>
    </source>
</evidence>
<gene>
    <name evidence="3" type="ORF">MNEG_7668</name>
</gene>
<dbReference type="GeneID" id="25740544"/>
<evidence type="ECO:0000313" key="4">
    <source>
        <dbReference type="Proteomes" id="UP000054498"/>
    </source>
</evidence>
<reference evidence="3 4" key="1">
    <citation type="journal article" date="2013" name="BMC Genomics">
        <title>Reconstruction of the lipid metabolism for the microalga Monoraphidium neglectum from its genome sequence reveals characteristics suitable for biofuel production.</title>
        <authorList>
            <person name="Bogen C."/>
            <person name="Al-Dilaimi A."/>
            <person name="Albersmeier A."/>
            <person name="Wichmann J."/>
            <person name="Grundmann M."/>
            <person name="Rupp O."/>
            <person name="Lauersen K.J."/>
            <person name="Blifernez-Klassen O."/>
            <person name="Kalinowski J."/>
            <person name="Goesmann A."/>
            <person name="Mussgnug J.H."/>
            <person name="Kruse O."/>
        </authorList>
    </citation>
    <scope>NUCLEOTIDE SEQUENCE [LARGE SCALE GENOMIC DNA]</scope>
    <source>
        <strain evidence="3 4">SAG 48.87</strain>
    </source>
</reference>
<dbReference type="InterPro" id="IPR037022">
    <property type="entry name" value="Formyl_trans_C_sf"/>
</dbReference>
<evidence type="ECO:0000256" key="1">
    <source>
        <dbReference type="SAM" id="MobiDB-lite"/>
    </source>
</evidence>
<dbReference type="EMBL" id="KK101598">
    <property type="protein sequence ID" value="KIZ00293.1"/>
    <property type="molecule type" value="Genomic_DNA"/>
</dbReference>
<sequence length="163" mass="15814">MQSVRAFAPWPGTFGDFIIGGGSSSSTTSSSEGSSSSGGGSASEGNSSSSSGGGSASEGNSSSSSGNTVAGERVQIKILSTRLADPSELPADAAAAGRVVFAPGGRMLVPCGGGGALEVLQLQQPAKKAMTGRDFANGLKGRQVVVAPALEPAPAEAAAGSRR</sequence>
<dbReference type="KEGG" id="mng:MNEG_7668"/>
<dbReference type="Pfam" id="PF02911">
    <property type="entry name" value="Formyl_trans_C"/>
    <property type="match status" value="1"/>
</dbReference>
<evidence type="ECO:0000313" key="3">
    <source>
        <dbReference type="EMBL" id="KIZ00293.1"/>
    </source>
</evidence>
<dbReference type="InterPro" id="IPR005793">
    <property type="entry name" value="Formyl_trans_C"/>
</dbReference>
<dbReference type="Proteomes" id="UP000054498">
    <property type="component" value="Unassembled WGS sequence"/>
</dbReference>
<dbReference type="SUPFAM" id="SSF50486">
    <property type="entry name" value="FMT C-terminal domain-like"/>
    <property type="match status" value="1"/>
</dbReference>
<proteinExistence type="predicted"/>
<dbReference type="InterPro" id="IPR011034">
    <property type="entry name" value="Formyl_transferase-like_C_sf"/>
</dbReference>
<organism evidence="3 4">
    <name type="scientific">Monoraphidium neglectum</name>
    <dbReference type="NCBI Taxonomy" id="145388"/>
    <lineage>
        <taxon>Eukaryota</taxon>
        <taxon>Viridiplantae</taxon>
        <taxon>Chlorophyta</taxon>
        <taxon>core chlorophytes</taxon>
        <taxon>Chlorophyceae</taxon>
        <taxon>CS clade</taxon>
        <taxon>Sphaeropleales</taxon>
        <taxon>Selenastraceae</taxon>
        <taxon>Monoraphidium</taxon>
    </lineage>
</organism>
<feature type="domain" description="Formyl transferase C-terminal" evidence="2">
    <location>
        <begin position="75"/>
        <end position="139"/>
    </location>
</feature>
<keyword evidence="4" id="KW-1185">Reference proteome</keyword>